<dbReference type="EMBL" id="KQ964658">
    <property type="protein sequence ID" value="KXN67122.1"/>
    <property type="molecule type" value="Genomic_DNA"/>
</dbReference>
<proteinExistence type="predicted"/>
<sequence length="368" mass="43218">MTQDNIEYIIKLNEFKDYFSNRELIELSMCSKKFRISLSSEIFKSFDFDCFVKVMGYKCCVAYREENEFSAIERLLMGSKVIEDNVNSVQSDRSNENEFQFSDTNKGKVGYINDTEEYFKDKLRKSHNAEFVELELYPMRFPNLESFALLEKEKNYYQLISSHYSNFLKENTHKIQQFNQIEIIQPRSGDIELFSDTEAPALYSVKSLDITYHGDDFNFDHLANHYPSVTNLFVGFGSKNPSILNIFISKLKNFKNLTNLKLEFRLFSNKVYELNICDLRSLKSAEFLCYSNFKLIDFSWNVYSCPNLSIVKFSGSNANNPMLRAKLSDYWDVVYLPYTTSFYRKRSLIMGLKCIYLYGFIDICTIGF</sequence>
<evidence type="ECO:0000313" key="2">
    <source>
        <dbReference type="Proteomes" id="UP000070444"/>
    </source>
</evidence>
<accession>A0A137NWH2</accession>
<organism evidence="1 2">
    <name type="scientific">Conidiobolus coronatus (strain ATCC 28846 / CBS 209.66 / NRRL 28638)</name>
    <name type="common">Delacroixia coronata</name>
    <dbReference type="NCBI Taxonomy" id="796925"/>
    <lineage>
        <taxon>Eukaryota</taxon>
        <taxon>Fungi</taxon>
        <taxon>Fungi incertae sedis</taxon>
        <taxon>Zoopagomycota</taxon>
        <taxon>Entomophthoromycotina</taxon>
        <taxon>Entomophthoromycetes</taxon>
        <taxon>Entomophthorales</taxon>
        <taxon>Ancylistaceae</taxon>
        <taxon>Conidiobolus</taxon>
    </lineage>
</organism>
<reference evidence="1 2" key="1">
    <citation type="journal article" date="2015" name="Genome Biol. Evol.">
        <title>Phylogenomic analyses indicate that early fungi evolved digesting cell walls of algal ancestors of land plants.</title>
        <authorList>
            <person name="Chang Y."/>
            <person name="Wang S."/>
            <person name="Sekimoto S."/>
            <person name="Aerts A.L."/>
            <person name="Choi C."/>
            <person name="Clum A."/>
            <person name="LaButti K.M."/>
            <person name="Lindquist E.A."/>
            <person name="Yee Ngan C."/>
            <person name="Ohm R.A."/>
            <person name="Salamov A.A."/>
            <person name="Grigoriev I.V."/>
            <person name="Spatafora J.W."/>
            <person name="Berbee M.L."/>
        </authorList>
    </citation>
    <scope>NUCLEOTIDE SEQUENCE [LARGE SCALE GENOMIC DNA]</scope>
    <source>
        <strain evidence="1 2">NRRL 28638</strain>
    </source>
</reference>
<evidence type="ECO:0000313" key="1">
    <source>
        <dbReference type="EMBL" id="KXN67122.1"/>
    </source>
</evidence>
<name>A0A137NWH2_CONC2</name>
<gene>
    <name evidence="1" type="ORF">CONCODRAFT_10856</name>
</gene>
<keyword evidence="2" id="KW-1185">Reference proteome</keyword>
<dbReference type="Proteomes" id="UP000070444">
    <property type="component" value="Unassembled WGS sequence"/>
</dbReference>
<dbReference type="AlphaFoldDB" id="A0A137NWH2"/>
<protein>
    <submittedName>
        <fullName evidence="1">Uncharacterized protein</fullName>
    </submittedName>
</protein>